<accession>A0ABT4BBV1</accession>
<gene>
    <name evidence="2" type="ORF">OWR29_38900</name>
</gene>
<protein>
    <submittedName>
        <fullName evidence="2">Uncharacterized protein</fullName>
    </submittedName>
</protein>
<organism evidence="2 3">
    <name type="scientific">Paractinoplanes pyxinae</name>
    <dbReference type="NCBI Taxonomy" id="2997416"/>
    <lineage>
        <taxon>Bacteria</taxon>
        <taxon>Bacillati</taxon>
        <taxon>Actinomycetota</taxon>
        <taxon>Actinomycetes</taxon>
        <taxon>Micromonosporales</taxon>
        <taxon>Micromonosporaceae</taxon>
        <taxon>Paractinoplanes</taxon>
    </lineage>
</organism>
<evidence type="ECO:0000313" key="3">
    <source>
        <dbReference type="Proteomes" id="UP001151002"/>
    </source>
</evidence>
<proteinExistence type="predicted"/>
<dbReference type="Proteomes" id="UP001151002">
    <property type="component" value="Unassembled WGS sequence"/>
</dbReference>
<name>A0ABT4BBV1_9ACTN</name>
<reference evidence="2" key="1">
    <citation type="submission" date="2022-11" db="EMBL/GenBank/DDBJ databases">
        <authorList>
            <person name="Somphong A."/>
            <person name="Phongsopitanun W."/>
        </authorList>
    </citation>
    <scope>NUCLEOTIDE SEQUENCE</scope>
    <source>
        <strain evidence="2">Pm04-4</strain>
    </source>
</reference>
<evidence type="ECO:0000256" key="1">
    <source>
        <dbReference type="SAM" id="MobiDB-lite"/>
    </source>
</evidence>
<dbReference type="RefSeq" id="WP_267568550.1">
    <property type="nucleotide sequence ID" value="NZ_JAPNTZ010000018.1"/>
</dbReference>
<feature type="region of interest" description="Disordered" evidence="1">
    <location>
        <begin position="56"/>
        <end position="78"/>
    </location>
</feature>
<sequence>MRQDAIIVDPDRFIAAARRAYLANNPQACAQEARQAVTDVRDAAYALIERYGALTSDHPDVASDDDRPRTHGGTGLLPDVLVTDRPDGLSPAGSLGVIELDVVSLQSFGCFLPDVDDLFRSRP</sequence>
<keyword evidence="3" id="KW-1185">Reference proteome</keyword>
<dbReference type="EMBL" id="JAPNTZ010000018">
    <property type="protein sequence ID" value="MCY1143999.1"/>
    <property type="molecule type" value="Genomic_DNA"/>
</dbReference>
<comment type="caution">
    <text evidence="2">The sequence shown here is derived from an EMBL/GenBank/DDBJ whole genome shotgun (WGS) entry which is preliminary data.</text>
</comment>
<feature type="compositionally biased region" description="Basic and acidic residues" evidence="1">
    <location>
        <begin position="57"/>
        <end position="69"/>
    </location>
</feature>
<evidence type="ECO:0000313" key="2">
    <source>
        <dbReference type="EMBL" id="MCY1143999.1"/>
    </source>
</evidence>